<dbReference type="CDD" id="cd22274">
    <property type="entry name" value="DPBB_EXPA_N"/>
    <property type="match status" value="1"/>
</dbReference>
<keyword evidence="2 7" id="KW-0134">Cell wall</keyword>
<evidence type="ECO:0000256" key="2">
    <source>
        <dbReference type="ARBA" id="ARBA00022512"/>
    </source>
</evidence>
<dbReference type="GO" id="GO:0005576">
    <property type="term" value="C:extracellular region"/>
    <property type="evidence" value="ECO:0007669"/>
    <property type="project" value="InterPro"/>
</dbReference>
<dbReference type="AlphaFoldDB" id="A0A6A3BMT9"/>
<dbReference type="SUPFAM" id="SSF50685">
    <property type="entry name" value="Barwin-like endoglucanases"/>
    <property type="match status" value="1"/>
</dbReference>
<dbReference type="GO" id="GO:0016020">
    <property type="term" value="C:membrane"/>
    <property type="evidence" value="ECO:0007669"/>
    <property type="project" value="UniProtKB-SubCell"/>
</dbReference>
<dbReference type="PANTHER" id="PTHR31867">
    <property type="entry name" value="EXPANSIN-A15"/>
    <property type="match status" value="1"/>
</dbReference>
<comment type="subcellular location">
    <subcellularLocation>
        <location evidence="7">Secreted</location>
        <location evidence="7">Cell wall</location>
    </subcellularLocation>
    <subcellularLocation>
        <location evidence="7">Membrane</location>
        <topology evidence="7">Peripheral membrane protein</topology>
    </subcellularLocation>
</comment>
<protein>
    <recommendedName>
        <fullName evidence="7">Expansin</fullName>
    </recommendedName>
</protein>
<sequence>MATKTITLQLFPLFFFCLFLVCNCRFDSINGAENGGLQTSHATFYGGADATGTMGGACGYGNLYNQGYGTSTVALSTSLFNNGLSCGSCYELRCNDDPKWCFTRTITVTATNFCPPNYALSSDNGGWCNPPREQFDLAKLAFLQIAEYRAGIVPVLYRRCWGYKIGLDQGFEDGVATEVEKLGPKLAEQCLPEWPKPFKVTASDSRTITNYNVVPGGWQFGQTFEGGQF</sequence>
<dbReference type="InterPro" id="IPR007118">
    <property type="entry name" value="Expan_Lol_pI"/>
</dbReference>
<dbReference type="FunFam" id="2.40.40.10:FF:000001">
    <property type="entry name" value="Expansin"/>
    <property type="match status" value="1"/>
</dbReference>
<keyword evidence="4 7" id="KW-0732">Signal</keyword>
<proteinExistence type="inferred from homology"/>
<feature type="chain" id="PRO_5025705758" description="Expansin" evidence="7">
    <location>
        <begin position="32"/>
        <end position="229"/>
    </location>
</feature>
<accession>A0A6A3BMT9</accession>
<dbReference type="InterPro" id="IPR036908">
    <property type="entry name" value="RlpA-like_sf"/>
</dbReference>
<feature type="domain" description="Expansin-like EG45" evidence="8">
    <location>
        <begin position="55"/>
        <end position="159"/>
    </location>
</feature>
<name>A0A6A3BMT9_HIBSY</name>
<keyword evidence="3 7" id="KW-0964">Secreted</keyword>
<evidence type="ECO:0000256" key="1">
    <source>
        <dbReference type="ARBA" id="ARBA00005392"/>
    </source>
</evidence>
<dbReference type="InterPro" id="IPR007112">
    <property type="entry name" value="Expansin/allergen_DPBB_dom"/>
</dbReference>
<dbReference type="GO" id="GO:0009653">
    <property type="term" value="P:anatomical structure morphogenesis"/>
    <property type="evidence" value="ECO:0007669"/>
    <property type="project" value="UniProtKB-ARBA"/>
</dbReference>
<dbReference type="PRINTS" id="PR01226">
    <property type="entry name" value="EXPANSIN"/>
</dbReference>
<dbReference type="PROSITE" id="PS50842">
    <property type="entry name" value="EXPANSIN_EG45"/>
    <property type="match status" value="1"/>
</dbReference>
<evidence type="ECO:0000256" key="7">
    <source>
        <dbReference type="RuleBase" id="RU365023"/>
    </source>
</evidence>
<dbReference type="GO" id="GO:0009664">
    <property type="term" value="P:plant-type cell wall organization"/>
    <property type="evidence" value="ECO:0007669"/>
    <property type="project" value="InterPro"/>
</dbReference>
<keyword evidence="5" id="KW-0472">Membrane</keyword>
<feature type="signal peptide" evidence="7">
    <location>
        <begin position="1"/>
        <end position="31"/>
    </location>
</feature>
<dbReference type="EMBL" id="VEPZ02000813">
    <property type="protein sequence ID" value="KAE8718266.1"/>
    <property type="molecule type" value="Genomic_DNA"/>
</dbReference>
<dbReference type="Proteomes" id="UP000436088">
    <property type="component" value="Unassembled WGS sequence"/>
</dbReference>
<dbReference type="PRINTS" id="PR01225">
    <property type="entry name" value="EXPANSNFAMLY"/>
</dbReference>
<organism evidence="10 11">
    <name type="scientific">Hibiscus syriacus</name>
    <name type="common">Rose of Sharon</name>
    <dbReference type="NCBI Taxonomy" id="106335"/>
    <lineage>
        <taxon>Eukaryota</taxon>
        <taxon>Viridiplantae</taxon>
        <taxon>Streptophyta</taxon>
        <taxon>Embryophyta</taxon>
        <taxon>Tracheophyta</taxon>
        <taxon>Spermatophyta</taxon>
        <taxon>Magnoliopsida</taxon>
        <taxon>eudicotyledons</taxon>
        <taxon>Gunneridae</taxon>
        <taxon>Pentapetalae</taxon>
        <taxon>rosids</taxon>
        <taxon>malvids</taxon>
        <taxon>Malvales</taxon>
        <taxon>Malvaceae</taxon>
        <taxon>Malvoideae</taxon>
        <taxon>Hibiscus</taxon>
    </lineage>
</organism>
<evidence type="ECO:0000259" key="9">
    <source>
        <dbReference type="PROSITE" id="PS50843"/>
    </source>
</evidence>
<dbReference type="PROSITE" id="PS50843">
    <property type="entry name" value="EXPANSIN_CBD"/>
    <property type="match status" value="1"/>
</dbReference>
<dbReference type="SMART" id="SM00837">
    <property type="entry name" value="DPBB_1"/>
    <property type="match status" value="1"/>
</dbReference>
<comment type="function">
    <text evidence="7">Causes loosening and extension of plant cell walls by disrupting non-covalent bonding between cellulose microfibrils and matrix glucans. No enzymatic activity has been found.</text>
</comment>
<keyword evidence="11" id="KW-1185">Reference proteome</keyword>
<reference evidence="10" key="1">
    <citation type="submission" date="2019-09" db="EMBL/GenBank/DDBJ databases">
        <title>Draft genome information of white flower Hibiscus syriacus.</title>
        <authorList>
            <person name="Kim Y.-M."/>
        </authorList>
    </citation>
    <scope>NUCLEOTIDE SEQUENCE [LARGE SCALE GENOMIC DNA]</scope>
    <source>
        <strain evidence="10">YM2019G1</strain>
    </source>
</reference>
<evidence type="ECO:0000313" key="10">
    <source>
        <dbReference type="EMBL" id="KAE8718266.1"/>
    </source>
</evidence>
<gene>
    <name evidence="10" type="ORF">F3Y22_tig00110015pilonHSYRG00017</name>
</gene>
<dbReference type="InterPro" id="IPR036749">
    <property type="entry name" value="Expansin_CBD_sf"/>
</dbReference>
<evidence type="ECO:0000259" key="8">
    <source>
        <dbReference type="PROSITE" id="PS50842"/>
    </source>
</evidence>
<evidence type="ECO:0000256" key="4">
    <source>
        <dbReference type="ARBA" id="ARBA00022729"/>
    </source>
</evidence>
<comment type="caution">
    <text evidence="10">The sequence shown here is derived from an EMBL/GenBank/DDBJ whole genome shotgun (WGS) entry which is preliminary data.</text>
</comment>
<dbReference type="InterPro" id="IPR002963">
    <property type="entry name" value="Expansin"/>
</dbReference>
<feature type="domain" description="Expansin-like CBD" evidence="9">
    <location>
        <begin position="158"/>
        <end position="226"/>
    </location>
</feature>
<dbReference type="Gene3D" id="2.40.40.10">
    <property type="entry name" value="RlpA-like domain"/>
    <property type="match status" value="1"/>
</dbReference>
<evidence type="ECO:0000256" key="5">
    <source>
        <dbReference type="ARBA" id="ARBA00023136"/>
    </source>
</evidence>
<dbReference type="SUPFAM" id="SSF49590">
    <property type="entry name" value="PHL pollen allergen"/>
    <property type="match status" value="1"/>
</dbReference>
<keyword evidence="6 7" id="KW-0961">Cell wall biogenesis/degradation</keyword>
<dbReference type="InterPro" id="IPR007117">
    <property type="entry name" value="Expansin_CBD"/>
</dbReference>
<dbReference type="Pfam" id="PF03330">
    <property type="entry name" value="DPBB_1"/>
    <property type="match status" value="1"/>
</dbReference>
<evidence type="ECO:0000256" key="6">
    <source>
        <dbReference type="ARBA" id="ARBA00023316"/>
    </source>
</evidence>
<dbReference type="InterPro" id="IPR009009">
    <property type="entry name" value="RlpA-like_DPBB"/>
</dbReference>
<evidence type="ECO:0000256" key="3">
    <source>
        <dbReference type="ARBA" id="ARBA00022525"/>
    </source>
</evidence>
<comment type="similarity">
    <text evidence="1 7">Belongs to the expansin family. Expansin A subfamily.</text>
</comment>
<evidence type="ECO:0000313" key="11">
    <source>
        <dbReference type="Proteomes" id="UP000436088"/>
    </source>
</evidence>